<keyword evidence="4" id="KW-1185">Reference proteome</keyword>
<feature type="domain" description="Sieve element occlusion N-terminal" evidence="1">
    <location>
        <begin position="69"/>
        <end position="267"/>
    </location>
</feature>
<dbReference type="AlphaFoldDB" id="A0A067LLK5"/>
<evidence type="ECO:0000313" key="3">
    <source>
        <dbReference type="EMBL" id="KDP45224.1"/>
    </source>
</evidence>
<evidence type="ECO:0008006" key="5">
    <source>
        <dbReference type="Google" id="ProtNLM"/>
    </source>
</evidence>
<sequence length="663" mass="75057">MAGIISRATQQVTRTIQRSLPVPKFLQSDDVAIISKVEGIHKPDGRQVDVQNLFSIITKILLHDNPSGISCNCSGRNTQETTTILLEKFLSKYSWDAKLVIMVAAFAVKYGEFYLLTELYTKNPVSKNIALLKQLQGVVEDAELLEQFSGAIIDLNKAMVALIRSVLQFNTLPSEYHASNKPPFSTVITDIVRAVYWTIYSVVTCVSHIVALIGSKNQRTIAATMTWELSELATKVSSIQTILQKHFSRIKQEIDGYNVLVNLFETVQDITAIFQAFFHVEGGKLPLVVGSTKAEVKIEVLKDTKVLLLISGLDIWQVEIKALAKLYEHFKAMHNIQYQLVWIPVVEGNLDEQKLLSLQSLMPWFTVRHPSLIKPEVIRYIKEVWKFSKHAILVPFDQKGHAESVHTLDLVWVKGHLPGLLPSSPGTEISPWEEKQLTLDILIHDIYHVDSTKPAPIICLYGGEDMKWIEEFIAAITRVKEFTKLNIELVYVSKSNAVDEANKAIFDFITAKKIGVHWKAEETYSWRFWTRIESIFSSGLKNGKIAKQDNIMKDVMTLLSFNGSYKGWTIFGQLGSHQKIAKATGEVILQILLKINTWWKPGTSIDSFLTAINHQIEQQNTVQAHHCNHIVLPATIPEVPHEMMTCAICDRKMSKYLMYRCCV</sequence>
<dbReference type="Pfam" id="PF14576">
    <property type="entry name" value="SEO_N"/>
    <property type="match status" value="1"/>
</dbReference>
<dbReference type="InterPro" id="IPR039299">
    <property type="entry name" value="SEOA"/>
</dbReference>
<dbReference type="Pfam" id="PF14577">
    <property type="entry name" value="SEO_C"/>
    <property type="match status" value="1"/>
</dbReference>
<proteinExistence type="predicted"/>
<dbReference type="InterPro" id="IPR027942">
    <property type="entry name" value="SEO_N"/>
</dbReference>
<protein>
    <recommendedName>
        <fullName evidence="5">Sieve element occlusion N-terminal domain-containing protein</fullName>
    </recommendedName>
</protein>
<dbReference type="Proteomes" id="UP000027138">
    <property type="component" value="Unassembled WGS sequence"/>
</dbReference>
<dbReference type="EMBL" id="KK914233">
    <property type="protein sequence ID" value="KDP45224.1"/>
    <property type="molecule type" value="Genomic_DNA"/>
</dbReference>
<gene>
    <name evidence="3" type="ORF">JCGZ_15089</name>
</gene>
<dbReference type="GO" id="GO:0010088">
    <property type="term" value="P:phloem development"/>
    <property type="evidence" value="ECO:0007669"/>
    <property type="project" value="InterPro"/>
</dbReference>
<dbReference type="PANTHER" id="PTHR33232:SF15">
    <property type="entry name" value="PROTEIN SIEVE ELEMENT OCCLUSION B-LIKE"/>
    <property type="match status" value="1"/>
</dbReference>
<evidence type="ECO:0000259" key="1">
    <source>
        <dbReference type="Pfam" id="PF14576"/>
    </source>
</evidence>
<evidence type="ECO:0000313" key="4">
    <source>
        <dbReference type="Proteomes" id="UP000027138"/>
    </source>
</evidence>
<dbReference type="PANTHER" id="PTHR33232">
    <property type="entry name" value="PROTEIN SIEVE ELEMENT OCCLUSION B-LIKE"/>
    <property type="match status" value="1"/>
</dbReference>
<organism evidence="3 4">
    <name type="scientific">Jatropha curcas</name>
    <name type="common">Barbados nut</name>
    <dbReference type="NCBI Taxonomy" id="180498"/>
    <lineage>
        <taxon>Eukaryota</taxon>
        <taxon>Viridiplantae</taxon>
        <taxon>Streptophyta</taxon>
        <taxon>Embryophyta</taxon>
        <taxon>Tracheophyta</taxon>
        <taxon>Spermatophyta</taxon>
        <taxon>Magnoliopsida</taxon>
        <taxon>eudicotyledons</taxon>
        <taxon>Gunneridae</taxon>
        <taxon>Pentapetalae</taxon>
        <taxon>rosids</taxon>
        <taxon>fabids</taxon>
        <taxon>Malpighiales</taxon>
        <taxon>Euphorbiaceae</taxon>
        <taxon>Crotonoideae</taxon>
        <taxon>Jatropheae</taxon>
        <taxon>Jatropha</taxon>
    </lineage>
</organism>
<reference evidence="3 4" key="1">
    <citation type="journal article" date="2014" name="PLoS ONE">
        <title>Global Analysis of Gene Expression Profiles in Physic Nut (Jatropha curcas L.) Seedlings Exposed to Salt Stress.</title>
        <authorList>
            <person name="Zhang L."/>
            <person name="Zhang C."/>
            <person name="Wu P."/>
            <person name="Chen Y."/>
            <person name="Li M."/>
            <person name="Jiang H."/>
            <person name="Wu G."/>
        </authorList>
    </citation>
    <scope>NUCLEOTIDE SEQUENCE [LARGE SCALE GENOMIC DNA]</scope>
    <source>
        <strain evidence="4">cv. GZQX0401</strain>
        <tissue evidence="3">Young leaves</tissue>
    </source>
</reference>
<dbReference type="STRING" id="180498.A0A067LLK5"/>
<dbReference type="OrthoDB" id="850070at2759"/>
<name>A0A067LLK5_JATCU</name>
<evidence type="ECO:0000259" key="2">
    <source>
        <dbReference type="Pfam" id="PF14577"/>
    </source>
</evidence>
<feature type="domain" description="Sieve element occlusion C-terminal" evidence="2">
    <location>
        <begin position="431"/>
        <end position="662"/>
    </location>
</feature>
<accession>A0A067LLK5</accession>
<dbReference type="InterPro" id="IPR027944">
    <property type="entry name" value="SEO_C"/>
</dbReference>